<dbReference type="RefSeq" id="WP_284314153.1">
    <property type="nucleotide sequence ID" value="NZ_BSPC01000043.1"/>
</dbReference>
<protein>
    <recommendedName>
        <fullName evidence="1">VWFA domain-containing protein</fullName>
    </recommendedName>
</protein>
<evidence type="ECO:0000313" key="3">
    <source>
        <dbReference type="Proteomes" id="UP001156882"/>
    </source>
</evidence>
<keyword evidence="3" id="KW-1185">Reference proteome</keyword>
<dbReference type="EMBL" id="BSPC01000043">
    <property type="protein sequence ID" value="GLS21094.1"/>
    <property type="molecule type" value="Genomic_DNA"/>
</dbReference>
<dbReference type="PROSITE" id="PS50234">
    <property type="entry name" value="VWFA"/>
    <property type="match status" value="1"/>
</dbReference>
<dbReference type="Pfam" id="PF06707">
    <property type="entry name" value="DUF1194"/>
    <property type="match status" value="1"/>
</dbReference>
<name>A0ABQ6CMY0_9HYPH</name>
<reference evidence="3" key="1">
    <citation type="journal article" date="2019" name="Int. J. Syst. Evol. Microbiol.">
        <title>The Global Catalogue of Microorganisms (GCM) 10K type strain sequencing project: providing services to taxonomists for standard genome sequencing and annotation.</title>
        <authorList>
            <consortium name="The Broad Institute Genomics Platform"/>
            <consortium name="The Broad Institute Genome Sequencing Center for Infectious Disease"/>
            <person name="Wu L."/>
            <person name="Ma J."/>
        </authorList>
    </citation>
    <scope>NUCLEOTIDE SEQUENCE [LARGE SCALE GENOMIC DNA]</scope>
    <source>
        <strain evidence="3">NBRC 101365</strain>
    </source>
</reference>
<dbReference type="InterPro" id="IPR010607">
    <property type="entry name" value="DUF1194"/>
</dbReference>
<comment type="caution">
    <text evidence="2">The sequence shown here is derived from an EMBL/GenBank/DDBJ whole genome shotgun (WGS) entry which is preliminary data.</text>
</comment>
<dbReference type="Proteomes" id="UP001156882">
    <property type="component" value="Unassembled WGS sequence"/>
</dbReference>
<dbReference type="InterPro" id="IPR036465">
    <property type="entry name" value="vWFA_dom_sf"/>
</dbReference>
<evidence type="ECO:0000259" key="1">
    <source>
        <dbReference type="PROSITE" id="PS50234"/>
    </source>
</evidence>
<organism evidence="2 3">
    <name type="scientific">Labrys miyagiensis</name>
    <dbReference type="NCBI Taxonomy" id="346912"/>
    <lineage>
        <taxon>Bacteria</taxon>
        <taxon>Pseudomonadati</taxon>
        <taxon>Pseudomonadota</taxon>
        <taxon>Alphaproteobacteria</taxon>
        <taxon>Hyphomicrobiales</taxon>
        <taxon>Xanthobacteraceae</taxon>
        <taxon>Labrys</taxon>
    </lineage>
</organism>
<proteinExistence type="predicted"/>
<accession>A0ABQ6CMY0</accession>
<dbReference type="InterPro" id="IPR002035">
    <property type="entry name" value="VWF_A"/>
</dbReference>
<dbReference type="SUPFAM" id="SSF53300">
    <property type="entry name" value="vWA-like"/>
    <property type="match status" value="1"/>
</dbReference>
<sequence length="250" mass="27454">MACVLQALSFATYLLAGAPDEHAVDLELVLANDASASMDVEERQAQLQGYASAFRDPAVIARILDGIRGRIAVTYMQWSGDRDQAVRIPWRLIDGFQTSSRFAETIERLPVELEFGPTSLGSALSFGAALFDQNSYEGQRRVIDIAGDGVSNDGPAVELVRNRIVARGITINGLAMIFINSPTDSRFGSRRFLLNSQKDIYLERYYRDHVIGGAGSFVSTIRDKSGFVQTLKMKLIREIAGRVSPCVDAD</sequence>
<dbReference type="Gene3D" id="3.40.50.410">
    <property type="entry name" value="von Willebrand factor, type A domain"/>
    <property type="match status" value="1"/>
</dbReference>
<feature type="domain" description="VWFA" evidence="1">
    <location>
        <begin position="27"/>
        <end position="239"/>
    </location>
</feature>
<evidence type="ECO:0000313" key="2">
    <source>
        <dbReference type="EMBL" id="GLS21094.1"/>
    </source>
</evidence>
<gene>
    <name evidence="2" type="ORF">GCM10007874_41110</name>
</gene>